<evidence type="ECO:0000259" key="1">
    <source>
        <dbReference type="SMART" id="SM00923"/>
    </source>
</evidence>
<reference evidence="3 4" key="1">
    <citation type="submission" date="2020-06" db="EMBL/GenBank/DDBJ databases">
        <title>Genome mining for natural products.</title>
        <authorList>
            <person name="Zhang B."/>
            <person name="Shi J."/>
            <person name="Ge H."/>
        </authorList>
    </citation>
    <scope>NUCLEOTIDE SEQUENCE [LARGE SCALE GENOMIC DNA]</scope>
    <source>
        <strain evidence="3 4">NA06532</strain>
        <plasmid evidence="3 4">unnamed1</plasmid>
    </source>
</reference>
<dbReference type="Pfam" id="PF03621">
    <property type="entry name" value="MbtH"/>
    <property type="match status" value="1"/>
</dbReference>
<dbReference type="Gene3D" id="3.90.820.10">
    <property type="entry name" value="Structural Genomics, Unknown Function 30-nov-00 1gh9 Mol_id"/>
    <property type="match status" value="1"/>
</dbReference>
<dbReference type="InterPro" id="IPR037407">
    <property type="entry name" value="MLP_fam"/>
</dbReference>
<dbReference type="Proteomes" id="UP000509345">
    <property type="component" value="Plasmid unnamed1"/>
</dbReference>
<gene>
    <name evidence="2" type="ORF">ABR748_33165</name>
    <name evidence="3" type="ORF">HUT09_35835</name>
</gene>
<dbReference type="InterPro" id="IPR038020">
    <property type="entry name" value="MbtH-like_sf"/>
</dbReference>
<organism evidence="3 4">
    <name type="scientific">Streptomyces microflavus</name>
    <name type="common">Streptomyces lipmanii</name>
    <dbReference type="NCBI Taxonomy" id="1919"/>
    <lineage>
        <taxon>Bacteria</taxon>
        <taxon>Bacillati</taxon>
        <taxon>Actinomycetota</taxon>
        <taxon>Actinomycetes</taxon>
        <taxon>Kitasatosporales</taxon>
        <taxon>Streptomycetaceae</taxon>
        <taxon>Streptomyces</taxon>
    </lineage>
</organism>
<feature type="domain" description="MbtH-like" evidence="1">
    <location>
        <begin position="3"/>
        <end position="53"/>
    </location>
</feature>
<geneLocation type="plasmid" evidence="3 4">
    <name>unnamed1</name>
</geneLocation>
<reference evidence="2 5" key="2">
    <citation type="submission" date="2024-01" db="EMBL/GenBank/DDBJ databases">
        <title>Metagenomic exploration of the rhizosphere soil microbial community and their significance in facilitating the development of wild simulated ginseng.</title>
        <authorList>
            <person name="Huang J."/>
        </authorList>
    </citation>
    <scope>NUCLEOTIDE SEQUENCE [LARGE SCALE GENOMIC DNA]</scope>
    <source>
        <strain evidence="2 5">WY141</strain>
    </source>
</reference>
<dbReference type="AlphaFoldDB" id="A0A7H8N095"/>
<dbReference type="RefSeq" id="WP_176145768.1">
    <property type="nucleotide sequence ID" value="NZ_CP054927.1"/>
</dbReference>
<dbReference type="Proteomes" id="UP001456562">
    <property type="component" value="Unassembled WGS sequence"/>
</dbReference>
<dbReference type="GeneID" id="87636642"/>
<evidence type="ECO:0000313" key="2">
    <source>
        <dbReference type="EMBL" id="MER0429017.1"/>
    </source>
</evidence>
<dbReference type="SUPFAM" id="SSF160582">
    <property type="entry name" value="MbtH-like"/>
    <property type="match status" value="1"/>
</dbReference>
<keyword evidence="5" id="KW-1185">Reference proteome</keyword>
<keyword evidence="3" id="KW-0614">Plasmid</keyword>
<dbReference type="EMBL" id="JBEJUE010000048">
    <property type="protein sequence ID" value="MER0429017.1"/>
    <property type="molecule type" value="Genomic_DNA"/>
</dbReference>
<dbReference type="InterPro" id="IPR005153">
    <property type="entry name" value="MbtH-like_dom"/>
</dbReference>
<sequence length="72" mass="7968">MVNPFDDESERFVALVNDEGQYSLWPAGIDIPGGWRVACPEGSRQECLDVIEAAWRDMRPASLVRAMEADAG</sequence>
<evidence type="ECO:0000313" key="5">
    <source>
        <dbReference type="Proteomes" id="UP001456562"/>
    </source>
</evidence>
<proteinExistence type="predicted"/>
<dbReference type="PANTHER" id="PTHR38444:SF1">
    <property type="entry name" value="ENTEROBACTIN BIOSYNTHESIS PROTEIN YBDZ"/>
    <property type="match status" value="1"/>
</dbReference>
<evidence type="ECO:0000313" key="3">
    <source>
        <dbReference type="EMBL" id="QKW47895.1"/>
    </source>
</evidence>
<dbReference type="SMART" id="SM00923">
    <property type="entry name" value="MbtH"/>
    <property type="match status" value="1"/>
</dbReference>
<dbReference type="EMBL" id="CP054927">
    <property type="protein sequence ID" value="QKW47895.1"/>
    <property type="molecule type" value="Genomic_DNA"/>
</dbReference>
<evidence type="ECO:0000313" key="4">
    <source>
        <dbReference type="Proteomes" id="UP000509345"/>
    </source>
</evidence>
<dbReference type="GO" id="GO:0005829">
    <property type="term" value="C:cytosol"/>
    <property type="evidence" value="ECO:0007669"/>
    <property type="project" value="TreeGrafter"/>
</dbReference>
<accession>A0A7H8N095</accession>
<protein>
    <submittedName>
        <fullName evidence="3">MbtH family protein</fullName>
    </submittedName>
</protein>
<name>A0A7H8N095_STRMI</name>
<dbReference type="GO" id="GO:0019290">
    <property type="term" value="P:siderophore biosynthetic process"/>
    <property type="evidence" value="ECO:0007669"/>
    <property type="project" value="TreeGrafter"/>
</dbReference>
<dbReference type="PANTHER" id="PTHR38444">
    <property type="entry name" value="ENTEROBACTIN BIOSYNTHESIS PROTEIN YBDZ"/>
    <property type="match status" value="1"/>
</dbReference>